<dbReference type="InterPro" id="IPR001647">
    <property type="entry name" value="HTH_TetR"/>
</dbReference>
<dbReference type="PRINTS" id="PR00455">
    <property type="entry name" value="HTHTETR"/>
</dbReference>
<dbReference type="GO" id="GO:0003700">
    <property type="term" value="F:DNA-binding transcription factor activity"/>
    <property type="evidence" value="ECO:0007669"/>
    <property type="project" value="TreeGrafter"/>
</dbReference>
<sequence>MSPQPRRQERGQRRMAQLLDAAAEVFADTGYAKATTNAVATRAGVSPGTLYQFFRNKEALAEGLAERYQQALTDAHRRAFDSGLASLPLPDLVSRMIGPMIEVNIANPGFKALFTATDMPEHLGAPARRMHAAVVDRIAEVLTARSPDQPATDLRRTAVVATQIFGSLLGTIVAAKPADRSQWIAELERALVGYLSPG</sequence>
<dbReference type="Pfam" id="PF00440">
    <property type="entry name" value="TetR_N"/>
    <property type="match status" value="1"/>
</dbReference>
<keyword evidence="1 2" id="KW-0238">DNA-binding</keyword>
<evidence type="ECO:0000313" key="4">
    <source>
        <dbReference type="EMBL" id="OLF09734.1"/>
    </source>
</evidence>
<proteinExistence type="predicted"/>
<evidence type="ECO:0000259" key="3">
    <source>
        <dbReference type="PROSITE" id="PS50977"/>
    </source>
</evidence>
<name>A0A7Z0WLM3_9PSEU</name>
<gene>
    <name evidence="4" type="ORF">BLA60_18305</name>
</gene>
<dbReference type="Proteomes" id="UP000185696">
    <property type="component" value="Unassembled WGS sequence"/>
</dbReference>
<protein>
    <submittedName>
        <fullName evidence="4">TetR family transcriptional regulator</fullName>
    </submittedName>
</protein>
<dbReference type="EMBL" id="MSIF01000008">
    <property type="protein sequence ID" value="OLF09734.1"/>
    <property type="molecule type" value="Genomic_DNA"/>
</dbReference>
<dbReference type="InterPro" id="IPR009057">
    <property type="entry name" value="Homeodomain-like_sf"/>
</dbReference>
<dbReference type="Pfam" id="PF17918">
    <property type="entry name" value="TetR_C_15"/>
    <property type="match status" value="1"/>
</dbReference>
<dbReference type="PROSITE" id="PS50977">
    <property type="entry name" value="HTH_TETR_2"/>
    <property type="match status" value="1"/>
</dbReference>
<dbReference type="InterPro" id="IPR023772">
    <property type="entry name" value="DNA-bd_HTH_TetR-type_CS"/>
</dbReference>
<keyword evidence="5" id="KW-1185">Reference proteome</keyword>
<dbReference type="RefSeq" id="WP_075134125.1">
    <property type="nucleotide sequence ID" value="NZ_MSIF01000008.1"/>
</dbReference>
<feature type="domain" description="HTH tetR-type" evidence="3">
    <location>
        <begin position="12"/>
        <end position="72"/>
    </location>
</feature>
<dbReference type="GO" id="GO:0000976">
    <property type="term" value="F:transcription cis-regulatory region binding"/>
    <property type="evidence" value="ECO:0007669"/>
    <property type="project" value="TreeGrafter"/>
</dbReference>
<evidence type="ECO:0000256" key="2">
    <source>
        <dbReference type="PROSITE-ProRule" id="PRU00335"/>
    </source>
</evidence>
<dbReference type="PROSITE" id="PS01081">
    <property type="entry name" value="HTH_TETR_1"/>
    <property type="match status" value="1"/>
</dbReference>
<dbReference type="SUPFAM" id="SSF46689">
    <property type="entry name" value="Homeodomain-like"/>
    <property type="match status" value="1"/>
</dbReference>
<dbReference type="PANTHER" id="PTHR30055:SF226">
    <property type="entry name" value="HTH-TYPE TRANSCRIPTIONAL REGULATOR PKSA"/>
    <property type="match status" value="1"/>
</dbReference>
<reference evidence="4 5" key="1">
    <citation type="submission" date="2016-12" db="EMBL/GenBank/DDBJ databases">
        <title>The draft genome sequence of Actinophytocola xinjiangensis.</title>
        <authorList>
            <person name="Wang W."/>
            <person name="Yuan L."/>
        </authorList>
    </citation>
    <scope>NUCLEOTIDE SEQUENCE [LARGE SCALE GENOMIC DNA]</scope>
    <source>
        <strain evidence="4 5">CGMCC 4.4663</strain>
    </source>
</reference>
<dbReference type="PANTHER" id="PTHR30055">
    <property type="entry name" value="HTH-TYPE TRANSCRIPTIONAL REGULATOR RUTR"/>
    <property type="match status" value="1"/>
</dbReference>
<dbReference type="InterPro" id="IPR050109">
    <property type="entry name" value="HTH-type_TetR-like_transc_reg"/>
</dbReference>
<dbReference type="AlphaFoldDB" id="A0A7Z0WLM3"/>
<dbReference type="Gene3D" id="1.10.357.10">
    <property type="entry name" value="Tetracycline Repressor, domain 2"/>
    <property type="match status" value="1"/>
</dbReference>
<evidence type="ECO:0000256" key="1">
    <source>
        <dbReference type="ARBA" id="ARBA00023125"/>
    </source>
</evidence>
<organism evidence="4 5">
    <name type="scientific">Actinophytocola xinjiangensis</name>
    <dbReference type="NCBI Taxonomy" id="485602"/>
    <lineage>
        <taxon>Bacteria</taxon>
        <taxon>Bacillati</taxon>
        <taxon>Actinomycetota</taxon>
        <taxon>Actinomycetes</taxon>
        <taxon>Pseudonocardiales</taxon>
        <taxon>Pseudonocardiaceae</taxon>
    </lineage>
</organism>
<dbReference type="InterPro" id="IPR041669">
    <property type="entry name" value="TetR_C_15"/>
</dbReference>
<evidence type="ECO:0000313" key="5">
    <source>
        <dbReference type="Proteomes" id="UP000185696"/>
    </source>
</evidence>
<feature type="DNA-binding region" description="H-T-H motif" evidence="2">
    <location>
        <begin position="35"/>
        <end position="54"/>
    </location>
</feature>
<comment type="caution">
    <text evidence="4">The sequence shown here is derived from an EMBL/GenBank/DDBJ whole genome shotgun (WGS) entry which is preliminary data.</text>
</comment>
<accession>A0A7Z0WLM3</accession>